<accession>A0A5M6D0K4</accession>
<comment type="caution">
    <text evidence="3">The sequence shown here is derived from an EMBL/GenBank/DDBJ whole genome shotgun (WGS) entry which is preliminary data.</text>
</comment>
<reference evidence="3 4" key="1">
    <citation type="submission" date="2019-08" db="EMBL/GenBank/DDBJ databases">
        <authorList>
            <person name="Dhanesh K."/>
            <person name="Kumar G."/>
            <person name="Sasikala C."/>
            <person name="Venkata Ramana C."/>
        </authorList>
    </citation>
    <scope>NUCLEOTIDE SEQUENCE [LARGE SCALE GENOMIC DNA]</scope>
    <source>
        <strain evidence="3 4">JC645</strain>
    </source>
</reference>
<evidence type="ECO:0000256" key="2">
    <source>
        <dbReference type="SAM" id="Phobius"/>
    </source>
</evidence>
<gene>
    <name evidence="3" type="ORF">FYK55_19145</name>
</gene>
<name>A0A5M6D0K4_9BACT</name>
<keyword evidence="2" id="KW-0472">Membrane</keyword>
<evidence type="ECO:0000313" key="4">
    <source>
        <dbReference type="Proteomes" id="UP000324479"/>
    </source>
</evidence>
<keyword evidence="4" id="KW-1185">Reference proteome</keyword>
<keyword evidence="2" id="KW-0812">Transmembrane</keyword>
<evidence type="ECO:0000256" key="1">
    <source>
        <dbReference type="SAM" id="MobiDB-lite"/>
    </source>
</evidence>
<sequence>MTSPNPYQPPQDAREDRGSPQKTTDVTWTFVGCWMGTLFVMLSLAPTQTVVIAPLVAMVGIIYLIVRRDP</sequence>
<evidence type="ECO:0000313" key="3">
    <source>
        <dbReference type="EMBL" id="KAA5541017.1"/>
    </source>
</evidence>
<organism evidence="3 4">
    <name type="scientific">Roseiconus nitratireducens</name>
    <dbReference type="NCBI Taxonomy" id="2605748"/>
    <lineage>
        <taxon>Bacteria</taxon>
        <taxon>Pseudomonadati</taxon>
        <taxon>Planctomycetota</taxon>
        <taxon>Planctomycetia</taxon>
        <taxon>Pirellulales</taxon>
        <taxon>Pirellulaceae</taxon>
        <taxon>Roseiconus</taxon>
    </lineage>
</organism>
<keyword evidence="2" id="KW-1133">Transmembrane helix</keyword>
<dbReference type="AlphaFoldDB" id="A0A5M6D0K4"/>
<feature type="transmembrane region" description="Helical" evidence="2">
    <location>
        <begin position="50"/>
        <end position="66"/>
    </location>
</feature>
<dbReference type="Proteomes" id="UP000324479">
    <property type="component" value="Unassembled WGS sequence"/>
</dbReference>
<feature type="region of interest" description="Disordered" evidence="1">
    <location>
        <begin position="1"/>
        <end position="22"/>
    </location>
</feature>
<proteinExistence type="predicted"/>
<dbReference type="RefSeq" id="WP_150078061.1">
    <property type="nucleotide sequence ID" value="NZ_VWOX01000011.1"/>
</dbReference>
<protein>
    <submittedName>
        <fullName evidence="3">Uncharacterized protein</fullName>
    </submittedName>
</protein>
<dbReference type="EMBL" id="VWOX01000011">
    <property type="protein sequence ID" value="KAA5541017.1"/>
    <property type="molecule type" value="Genomic_DNA"/>
</dbReference>